<protein>
    <submittedName>
        <fullName evidence="4">Matrix metalloproteinase-21</fullName>
    </submittedName>
</protein>
<dbReference type="Pfam" id="PF01471">
    <property type="entry name" value="PG_binding_1"/>
    <property type="match status" value="1"/>
</dbReference>
<evidence type="ECO:0000259" key="3">
    <source>
        <dbReference type="Pfam" id="PF01471"/>
    </source>
</evidence>
<dbReference type="PANTHER" id="PTHR10201:SF323">
    <property type="entry name" value="MATRIX METALLOPROTEINASE-21"/>
    <property type="match status" value="1"/>
</dbReference>
<dbReference type="AlphaFoldDB" id="A0A8X6WS25"/>
<evidence type="ECO:0000256" key="2">
    <source>
        <dbReference type="SAM" id="MobiDB-lite"/>
    </source>
</evidence>
<keyword evidence="1" id="KW-0645">Protease</keyword>
<keyword evidence="5" id="KW-1185">Reference proteome</keyword>
<feature type="region of interest" description="Disordered" evidence="2">
    <location>
        <begin position="78"/>
        <end position="105"/>
    </location>
</feature>
<dbReference type="Proteomes" id="UP000886998">
    <property type="component" value="Unassembled WGS sequence"/>
</dbReference>
<organism evidence="4 5">
    <name type="scientific">Trichonephila inaurata madagascariensis</name>
    <dbReference type="NCBI Taxonomy" id="2747483"/>
    <lineage>
        <taxon>Eukaryota</taxon>
        <taxon>Metazoa</taxon>
        <taxon>Ecdysozoa</taxon>
        <taxon>Arthropoda</taxon>
        <taxon>Chelicerata</taxon>
        <taxon>Arachnida</taxon>
        <taxon>Araneae</taxon>
        <taxon>Araneomorphae</taxon>
        <taxon>Entelegynae</taxon>
        <taxon>Araneoidea</taxon>
        <taxon>Nephilidae</taxon>
        <taxon>Trichonephila</taxon>
        <taxon>Trichonephila inaurata</taxon>
    </lineage>
</organism>
<evidence type="ECO:0000256" key="1">
    <source>
        <dbReference type="ARBA" id="ARBA00023049"/>
    </source>
</evidence>
<dbReference type="Gene3D" id="1.10.101.10">
    <property type="entry name" value="PGBD-like superfamily/PGBD"/>
    <property type="match status" value="1"/>
</dbReference>
<evidence type="ECO:0000313" key="4">
    <source>
        <dbReference type="EMBL" id="GFY39730.1"/>
    </source>
</evidence>
<sequence length="105" mass="12420">MNISRTTKKYLRTIIKNSKRDGYFRCGLRGGFSSPRGRHGRRCTNEEIRHAIRRYQNTYNMPVTGQLDQATLKLMSESRCGNPDDESRAARFKPMIHPRKRRKYE</sequence>
<proteinExistence type="predicted"/>
<name>A0A8X6WS25_9ARAC</name>
<reference evidence="4" key="1">
    <citation type="submission" date="2020-08" db="EMBL/GenBank/DDBJ databases">
        <title>Multicomponent nature underlies the extraordinary mechanical properties of spider dragline silk.</title>
        <authorList>
            <person name="Kono N."/>
            <person name="Nakamura H."/>
            <person name="Mori M."/>
            <person name="Yoshida Y."/>
            <person name="Ohtoshi R."/>
            <person name="Malay A.D."/>
            <person name="Moran D.A.P."/>
            <person name="Tomita M."/>
            <person name="Numata K."/>
            <person name="Arakawa K."/>
        </authorList>
    </citation>
    <scope>NUCLEOTIDE SEQUENCE</scope>
</reference>
<feature type="compositionally biased region" description="Basic residues" evidence="2">
    <location>
        <begin position="90"/>
        <end position="105"/>
    </location>
</feature>
<dbReference type="GO" id="GO:0004222">
    <property type="term" value="F:metalloendopeptidase activity"/>
    <property type="evidence" value="ECO:0007669"/>
    <property type="project" value="TreeGrafter"/>
</dbReference>
<comment type="caution">
    <text evidence="4">The sequence shown here is derived from an EMBL/GenBank/DDBJ whole genome shotgun (WGS) entry which is preliminary data.</text>
</comment>
<keyword evidence="1" id="KW-0378">Hydrolase</keyword>
<gene>
    <name evidence="4" type="primary">mmp21</name>
    <name evidence="4" type="ORF">TNIN_318261</name>
</gene>
<keyword evidence="1" id="KW-0482">Metalloprotease</keyword>
<dbReference type="OrthoDB" id="406838at2759"/>
<feature type="domain" description="Peptidoglycan binding-like" evidence="3">
    <location>
        <begin position="47"/>
        <end position="75"/>
    </location>
</feature>
<dbReference type="InterPro" id="IPR036366">
    <property type="entry name" value="PGBDSf"/>
</dbReference>
<dbReference type="GO" id="GO:0030574">
    <property type="term" value="P:collagen catabolic process"/>
    <property type="evidence" value="ECO:0007669"/>
    <property type="project" value="TreeGrafter"/>
</dbReference>
<evidence type="ECO:0000313" key="5">
    <source>
        <dbReference type="Proteomes" id="UP000886998"/>
    </source>
</evidence>
<dbReference type="GO" id="GO:0030198">
    <property type="term" value="P:extracellular matrix organization"/>
    <property type="evidence" value="ECO:0007669"/>
    <property type="project" value="TreeGrafter"/>
</dbReference>
<dbReference type="InterPro" id="IPR002477">
    <property type="entry name" value="Peptidoglycan-bd-like"/>
</dbReference>
<dbReference type="SUPFAM" id="SSF47090">
    <property type="entry name" value="PGBD-like"/>
    <property type="match status" value="1"/>
</dbReference>
<dbReference type="PANTHER" id="PTHR10201">
    <property type="entry name" value="MATRIX METALLOPROTEINASE"/>
    <property type="match status" value="1"/>
</dbReference>
<accession>A0A8X6WS25</accession>
<dbReference type="InterPro" id="IPR036365">
    <property type="entry name" value="PGBD-like_sf"/>
</dbReference>
<dbReference type="EMBL" id="BMAV01001514">
    <property type="protein sequence ID" value="GFY39730.1"/>
    <property type="molecule type" value="Genomic_DNA"/>
</dbReference>